<dbReference type="NCBIfam" id="TIGR01484">
    <property type="entry name" value="HAD-SF-IIB"/>
    <property type="match status" value="1"/>
</dbReference>
<dbReference type="PANTHER" id="PTHR10000">
    <property type="entry name" value="PHOSPHOSERINE PHOSPHATASE"/>
    <property type="match status" value="1"/>
</dbReference>
<dbReference type="SUPFAM" id="SSF56784">
    <property type="entry name" value="HAD-like"/>
    <property type="match status" value="1"/>
</dbReference>
<dbReference type="Pfam" id="PF08282">
    <property type="entry name" value="Hydrolase_3"/>
    <property type="match status" value="1"/>
</dbReference>
<dbReference type="EMBL" id="JBHTIO010000044">
    <property type="protein sequence ID" value="MFD0898108.1"/>
    <property type="molecule type" value="Genomic_DNA"/>
</dbReference>
<evidence type="ECO:0000313" key="1">
    <source>
        <dbReference type="EMBL" id="MFD0898108.1"/>
    </source>
</evidence>
<evidence type="ECO:0000313" key="2">
    <source>
        <dbReference type="Proteomes" id="UP001597104"/>
    </source>
</evidence>
<comment type="caution">
    <text evidence="1">The sequence shown here is derived from an EMBL/GenBank/DDBJ whole genome shotgun (WGS) entry which is preliminary data.</text>
</comment>
<dbReference type="Gene3D" id="3.40.50.1000">
    <property type="entry name" value="HAD superfamily/HAD-like"/>
    <property type="match status" value="1"/>
</dbReference>
<gene>
    <name evidence="1" type="ORF">ACFQZ7_10275</name>
</gene>
<accession>A0ABW3EGL0</accession>
<dbReference type="InterPro" id="IPR023214">
    <property type="entry name" value="HAD_sf"/>
</dbReference>
<sequence length="274" mass="30439">MSIKMVVVDMDGTFLNQQDTYDKHHFMALFKRIKQAGIHFVVASGSQYQRLQSQFAAVKNELDFISQNGAIVHSGTELLAVDAIKPADLAQTFAIMRQDFPANAIVQRTVSGLSKTYIDRQISPTTYRNIHRYYYALEKVDDLATISAAQVHDQLTKISLTFAPQLDYATAVKQLRAALPATLMSQNSGFNTELIGNTGIDKLTGLHKLQQRYHIADDEMLTFGDNENDLAMLTATPYGFAMKNAAATFRRQAPNVTAADNDHDGVLATIEQFI</sequence>
<dbReference type="Gene3D" id="3.30.1240.10">
    <property type="match status" value="1"/>
</dbReference>
<keyword evidence="1" id="KW-0378">Hydrolase</keyword>
<dbReference type="InterPro" id="IPR006379">
    <property type="entry name" value="HAD-SF_hydro_IIB"/>
</dbReference>
<dbReference type="GO" id="GO:0016787">
    <property type="term" value="F:hydrolase activity"/>
    <property type="evidence" value="ECO:0007669"/>
    <property type="project" value="UniProtKB-KW"/>
</dbReference>
<organism evidence="1 2">
    <name type="scientific">Loigolactobacillus binensis</name>
    <dbReference type="NCBI Taxonomy" id="2559922"/>
    <lineage>
        <taxon>Bacteria</taxon>
        <taxon>Bacillati</taxon>
        <taxon>Bacillota</taxon>
        <taxon>Bacilli</taxon>
        <taxon>Lactobacillales</taxon>
        <taxon>Lactobacillaceae</taxon>
        <taxon>Loigolactobacillus</taxon>
    </lineage>
</organism>
<dbReference type="InterPro" id="IPR036412">
    <property type="entry name" value="HAD-like_sf"/>
</dbReference>
<reference evidence="2" key="1">
    <citation type="journal article" date="2019" name="Int. J. Syst. Evol. Microbiol.">
        <title>The Global Catalogue of Microorganisms (GCM) 10K type strain sequencing project: providing services to taxonomists for standard genome sequencing and annotation.</title>
        <authorList>
            <consortium name="The Broad Institute Genomics Platform"/>
            <consortium name="The Broad Institute Genome Sequencing Center for Infectious Disease"/>
            <person name="Wu L."/>
            <person name="Ma J."/>
        </authorList>
    </citation>
    <scope>NUCLEOTIDE SEQUENCE [LARGE SCALE GENOMIC DNA]</scope>
    <source>
        <strain evidence="2">CCM 8925</strain>
    </source>
</reference>
<protein>
    <submittedName>
        <fullName evidence="1">HAD-IIB family hydrolase</fullName>
    </submittedName>
</protein>
<dbReference type="RefSeq" id="WP_137636426.1">
    <property type="nucleotide sequence ID" value="NZ_BJDN01000001.1"/>
</dbReference>
<dbReference type="PANTHER" id="PTHR10000:SF53">
    <property type="entry name" value="5-AMINO-6-(5-PHOSPHO-D-RIBITYLAMINO)URACIL PHOSPHATASE YBJI-RELATED"/>
    <property type="match status" value="1"/>
</dbReference>
<name>A0ABW3EGL0_9LACO</name>
<proteinExistence type="predicted"/>
<dbReference type="Proteomes" id="UP001597104">
    <property type="component" value="Unassembled WGS sequence"/>
</dbReference>
<keyword evidence="2" id="KW-1185">Reference proteome</keyword>